<feature type="domain" description="Asparaginase/glutaminase C-terminal" evidence="8">
    <location>
        <begin position="217"/>
        <end position="332"/>
    </location>
</feature>
<evidence type="ECO:0000256" key="5">
    <source>
        <dbReference type="PROSITE-ProRule" id="PRU10099"/>
    </source>
</evidence>
<dbReference type="Gene3D" id="3.40.50.1170">
    <property type="entry name" value="L-asparaginase, N-terminal domain"/>
    <property type="match status" value="1"/>
</dbReference>
<dbReference type="SFLD" id="SFLDS00057">
    <property type="entry name" value="Glutaminase/Asparaginase"/>
    <property type="match status" value="1"/>
</dbReference>
<dbReference type="PRINTS" id="PR00139">
    <property type="entry name" value="ASNGLNASE"/>
</dbReference>
<dbReference type="Proteomes" id="UP001210339">
    <property type="component" value="Chromosome"/>
</dbReference>
<dbReference type="InterPro" id="IPR036152">
    <property type="entry name" value="Asp/glu_Ase-like_sf"/>
</dbReference>
<dbReference type="RefSeq" id="WP_271192006.1">
    <property type="nucleotide sequence ID" value="NZ_CP115667.1"/>
</dbReference>
<comment type="similarity">
    <text evidence="1">Belongs to the asparaginase 1 family.</text>
</comment>
<dbReference type="PROSITE" id="PS00917">
    <property type="entry name" value="ASN_GLN_ASE_2"/>
    <property type="match status" value="1"/>
</dbReference>
<proteinExistence type="inferred from homology"/>
<dbReference type="PIRSF" id="PIRSF001220">
    <property type="entry name" value="L-ASNase_gatD"/>
    <property type="match status" value="1"/>
</dbReference>
<name>A0ABY7QWJ8_9FIRM</name>
<evidence type="ECO:0000313" key="9">
    <source>
        <dbReference type="EMBL" id="WBW50474.1"/>
    </source>
</evidence>
<feature type="active site" evidence="6">
    <location>
        <position position="94"/>
    </location>
</feature>
<dbReference type="PANTHER" id="PTHR11707:SF28">
    <property type="entry name" value="60 KDA LYSOPHOSPHOLIPASE"/>
    <property type="match status" value="1"/>
</dbReference>
<dbReference type="SUPFAM" id="SSF53774">
    <property type="entry name" value="Glutaminase/Asparaginase"/>
    <property type="match status" value="1"/>
</dbReference>
<organism evidence="9 10">
    <name type="scientific">Peptoniphilus equinus</name>
    <dbReference type="NCBI Taxonomy" id="3016343"/>
    <lineage>
        <taxon>Bacteria</taxon>
        <taxon>Bacillati</taxon>
        <taxon>Bacillota</taxon>
        <taxon>Tissierellia</taxon>
        <taxon>Tissierellales</taxon>
        <taxon>Peptoniphilaceae</taxon>
        <taxon>Peptoniphilus</taxon>
    </lineage>
</organism>
<dbReference type="InterPro" id="IPR027473">
    <property type="entry name" value="L-asparaginase_C"/>
</dbReference>
<reference evidence="9 10" key="1">
    <citation type="submission" date="2023-01" db="EMBL/GenBank/DDBJ databases">
        <authorList>
            <person name="Lee S.H."/>
            <person name="Jung H.S."/>
            <person name="Yun J.U."/>
        </authorList>
    </citation>
    <scope>NUCLEOTIDE SEQUENCE [LARGE SCALE GENOMIC DNA]</scope>
    <source>
        <strain evidence="9 10">CBA3646</strain>
    </source>
</reference>
<evidence type="ECO:0000256" key="3">
    <source>
        <dbReference type="ARBA" id="ARBA00022801"/>
    </source>
</evidence>
<dbReference type="SMART" id="SM00870">
    <property type="entry name" value="Asparaginase"/>
    <property type="match status" value="1"/>
</dbReference>
<dbReference type="InterPro" id="IPR020827">
    <property type="entry name" value="Asparaginase/glutaminase_AS1"/>
</dbReference>
<dbReference type="NCBIfam" id="NF006998">
    <property type="entry name" value="PRK09461.1"/>
    <property type="match status" value="1"/>
</dbReference>
<dbReference type="EC" id="3.5.1.1" evidence="2"/>
<evidence type="ECO:0000259" key="7">
    <source>
        <dbReference type="Pfam" id="PF00710"/>
    </source>
</evidence>
<dbReference type="PANTHER" id="PTHR11707">
    <property type="entry name" value="L-ASPARAGINASE"/>
    <property type="match status" value="1"/>
</dbReference>
<dbReference type="InterPro" id="IPR006034">
    <property type="entry name" value="Asparaginase/glutaminase-like"/>
</dbReference>
<feature type="active site" evidence="5">
    <location>
        <position position="17"/>
    </location>
</feature>
<evidence type="ECO:0000256" key="6">
    <source>
        <dbReference type="PROSITE-ProRule" id="PRU10100"/>
    </source>
</evidence>
<dbReference type="PIRSF" id="PIRSF500176">
    <property type="entry name" value="L_ASNase"/>
    <property type="match status" value="1"/>
</dbReference>
<sequence>MKSLKDKKILIIYTGGTIGMVSGPNGYIPVPNTVRDILSQQSIMHHKDMPSWDIFEFEVLLDSSNVGVAEWNQMGRCIFDHYRDYDGFVVLHGTDTMAYSASAMSFMLQGLDKPVVFTGSQIPLCEIRSDGLENIFNSICIAAEGVAREVCICFSGKLLRGNRTVKLSSDRFIAFESPNYAHLAEIGINIQYNEGALERPDPPADGLKLVEFRELPIGVIKVFPGIQFSLFEGIMTERLRAIVLETFGAGNIPASDNALLPIIKKAYEHGVIITVCSQCLQGTVSLGTYETSRGLSEVGAVGGADMTTEAAVAKLYYLFSAQYSKEAIKAMMSQNMCGELTE</sequence>
<feature type="domain" description="L-asparaginase N-terminal" evidence="7">
    <location>
        <begin position="8"/>
        <end position="194"/>
    </location>
</feature>
<dbReference type="InterPro" id="IPR006033">
    <property type="entry name" value="AsnA_fam"/>
</dbReference>
<dbReference type="InterPro" id="IPR037152">
    <property type="entry name" value="L-asparaginase_N_sf"/>
</dbReference>
<dbReference type="InterPro" id="IPR027475">
    <property type="entry name" value="Asparaginase/glutaminase_AS2"/>
</dbReference>
<dbReference type="NCBIfam" id="TIGR00519">
    <property type="entry name" value="asnASE_I"/>
    <property type="match status" value="1"/>
</dbReference>
<dbReference type="InterPro" id="IPR027474">
    <property type="entry name" value="L-asparaginase_N"/>
</dbReference>
<evidence type="ECO:0000313" key="10">
    <source>
        <dbReference type="Proteomes" id="UP001210339"/>
    </source>
</evidence>
<dbReference type="CDD" id="cd08963">
    <property type="entry name" value="L-asparaginase_I"/>
    <property type="match status" value="1"/>
</dbReference>
<accession>A0ABY7QWJ8</accession>
<dbReference type="EMBL" id="CP115667">
    <property type="protein sequence ID" value="WBW50474.1"/>
    <property type="molecule type" value="Genomic_DNA"/>
</dbReference>
<dbReference type="Pfam" id="PF17763">
    <property type="entry name" value="Asparaginase_C"/>
    <property type="match status" value="1"/>
</dbReference>
<keyword evidence="10" id="KW-1185">Reference proteome</keyword>
<gene>
    <name evidence="9" type="primary">ansA</name>
    <name evidence="9" type="ORF">O6R05_02715</name>
</gene>
<evidence type="ECO:0000256" key="1">
    <source>
        <dbReference type="ARBA" id="ARBA00010518"/>
    </source>
</evidence>
<evidence type="ECO:0000256" key="2">
    <source>
        <dbReference type="ARBA" id="ARBA00012920"/>
    </source>
</evidence>
<dbReference type="Gene3D" id="3.40.50.40">
    <property type="match status" value="1"/>
</dbReference>
<evidence type="ECO:0000256" key="4">
    <source>
        <dbReference type="ARBA" id="ARBA00049366"/>
    </source>
</evidence>
<evidence type="ECO:0000259" key="8">
    <source>
        <dbReference type="Pfam" id="PF17763"/>
    </source>
</evidence>
<comment type="catalytic activity">
    <reaction evidence="4">
        <text>L-asparagine + H2O = L-aspartate + NH4(+)</text>
        <dbReference type="Rhea" id="RHEA:21016"/>
        <dbReference type="ChEBI" id="CHEBI:15377"/>
        <dbReference type="ChEBI" id="CHEBI:28938"/>
        <dbReference type="ChEBI" id="CHEBI:29991"/>
        <dbReference type="ChEBI" id="CHEBI:58048"/>
        <dbReference type="EC" id="3.5.1.1"/>
    </reaction>
</comment>
<protein>
    <recommendedName>
        <fullName evidence="2">asparaginase</fullName>
        <ecNumber evidence="2">3.5.1.1</ecNumber>
    </recommendedName>
</protein>
<dbReference type="InterPro" id="IPR041725">
    <property type="entry name" value="L-asparaginase_I"/>
</dbReference>
<dbReference type="InterPro" id="IPR040919">
    <property type="entry name" value="Asparaginase_C"/>
</dbReference>
<dbReference type="PROSITE" id="PS00144">
    <property type="entry name" value="ASN_GLN_ASE_1"/>
    <property type="match status" value="1"/>
</dbReference>
<keyword evidence="3" id="KW-0378">Hydrolase</keyword>
<dbReference type="Pfam" id="PF00710">
    <property type="entry name" value="Asparaginase"/>
    <property type="match status" value="1"/>
</dbReference>
<dbReference type="PROSITE" id="PS51732">
    <property type="entry name" value="ASN_GLN_ASE_3"/>
    <property type="match status" value="1"/>
</dbReference>